<dbReference type="Pfam" id="PF13676">
    <property type="entry name" value="TIR_2"/>
    <property type="match status" value="1"/>
</dbReference>
<dbReference type="InterPro" id="IPR035897">
    <property type="entry name" value="Toll_tir_struct_dom_sf"/>
</dbReference>
<comment type="caution">
    <text evidence="2">The sequence shown here is derived from an EMBL/GenBank/DDBJ whole genome shotgun (WGS) entry which is preliminary data.</text>
</comment>
<reference evidence="2 3" key="1">
    <citation type="submission" date="2022-10" db="EMBL/GenBank/DDBJ databases">
        <title>Luteolibacter flavescens strain MCCC 1K03193, whole genome shotgun sequencing project.</title>
        <authorList>
            <person name="Zhao G."/>
            <person name="Shen L."/>
        </authorList>
    </citation>
    <scope>NUCLEOTIDE SEQUENCE [LARGE SCALE GENOMIC DNA]</scope>
    <source>
        <strain evidence="2 3">MCCC 1K03193</strain>
    </source>
</reference>
<protein>
    <submittedName>
        <fullName evidence="2">Toll/interleukin-1 receptor domain-containing protein</fullName>
    </submittedName>
</protein>
<evidence type="ECO:0000313" key="2">
    <source>
        <dbReference type="EMBL" id="MCW1887699.1"/>
    </source>
</evidence>
<evidence type="ECO:0000313" key="3">
    <source>
        <dbReference type="Proteomes" id="UP001207930"/>
    </source>
</evidence>
<accession>A0ABT3FWJ9</accession>
<gene>
    <name evidence="2" type="ORF">OKA04_23380</name>
</gene>
<dbReference type="Gene3D" id="3.40.50.10140">
    <property type="entry name" value="Toll/interleukin-1 receptor homology (TIR) domain"/>
    <property type="match status" value="1"/>
</dbReference>
<name>A0ABT3FWJ9_9BACT</name>
<keyword evidence="2" id="KW-0675">Receptor</keyword>
<proteinExistence type="predicted"/>
<organism evidence="2 3">
    <name type="scientific">Luteolibacter flavescens</name>
    <dbReference type="NCBI Taxonomy" id="1859460"/>
    <lineage>
        <taxon>Bacteria</taxon>
        <taxon>Pseudomonadati</taxon>
        <taxon>Verrucomicrobiota</taxon>
        <taxon>Verrucomicrobiia</taxon>
        <taxon>Verrucomicrobiales</taxon>
        <taxon>Verrucomicrobiaceae</taxon>
        <taxon>Luteolibacter</taxon>
    </lineage>
</organism>
<keyword evidence="3" id="KW-1185">Reference proteome</keyword>
<sequence length="279" mass="31602">MKVFLSWSGERSKAVAYLLDDWLQSVIQTLQPWISERDIDRGALWFSEIGDQLQEVKAGIVCVTAENREKPWILFESGALARGLRSQRVITFLVDVEKSEIRPPLSEFNHTQPTKADMWHLVRTLNSLLCDSSLKEGRLNSAFSKYWPDFEERFAKILIDCPVGAPMPARSESDKIDEILQHMRGMDRRIREIEEASPTAKTTYIRPLQAKAPSTTSAAMFSLLKDILDAHSVSTEDTKQLVTRLMSAGLPKNKATALAGLLELTEDSNDALNHYQMMY</sequence>
<evidence type="ECO:0000259" key="1">
    <source>
        <dbReference type="Pfam" id="PF13676"/>
    </source>
</evidence>
<dbReference type="Proteomes" id="UP001207930">
    <property type="component" value="Unassembled WGS sequence"/>
</dbReference>
<feature type="domain" description="TIR" evidence="1">
    <location>
        <begin position="3"/>
        <end position="110"/>
    </location>
</feature>
<dbReference type="EMBL" id="JAPDDS010000021">
    <property type="protein sequence ID" value="MCW1887699.1"/>
    <property type="molecule type" value="Genomic_DNA"/>
</dbReference>
<dbReference type="RefSeq" id="WP_264503656.1">
    <property type="nucleotide sequence ID" value="NZ_JAPDDS010000021.1"/>
</dbReference>
<dbReference type="SUPFAM" id="SSF52200">
    <property type="entry name" value="Toll/Interleukin receptor TIR domain"/>
    <property type="match status" value="1"/>
</dbReference>
<dbReference type="InterPro" id="IPR000157">
    <property type="entry name" value="TIR_dom"/>
</dbReference>